<dbReference type="Gene3D" id="3.40.50.150">
    <property type="entry name" value="Vaccinia Virus protein VP39"/>
    <property type="match status" value="1"/>
</dbReference>
<proteinExistence type="predicted"/>
<keyword evidence="3" id="KW-0949">S-adenosyl-L-methionine</keyword>
<dbReference type="InterPro" id="IPR004114">
    <property type="entry name" value="THUMP_dom"/>
</dbReference>
<evidence type="ECO:0000313" key="7">
    <source>
        <dbReference type="Proteomes" id="UP000263517"/>
    </source>
</evidence>
<dbReference type="PANTHER" id="PTHR47313:SF1">
    <property type="entry name" value="RIBOSOMAL RNA LARGE SUBUNIT METHYLTRANSFERASE K_L"/>
    <property type="match status" value="1"/>
</dbReference>
<dbReference type="STRING" id="589873.EP12_10720"/>
<organism evidence="6 7">
    <name type="scientific">Alteromonas australica</name>
    <dbReference type="NCBI Taxonomy" id="589873"/>
    <lineage>
        <taxon>Bacteria</taxon>
        <taxon>Pseudomonadati</taxon>
        <taxon>Pseudomonadota</taxon>
        <taxon>Gammaproteobacteria</taxon>
        <taxon>Alteromonadales</taxon>
        <taxon>Alteromonadaceae</taxon>
        <taxon>Alteromonas/Salinimonas group</taxon>
        <taxon>Alteromonas</taxon>
    </lineage>
</organism>
<keyword evidence="1 6" id="KW-0489">Methyltransferase</keyword>
<dbReference type="SMART" id="SM00981">
    <property type="entry name" value="THUMP"/>
    <property type="match status" value="1"/>
</dbReference>
<dbReference type="Pfam" id="PF02926">
    <property type="entry name" value="THUMP"/>
    <property type="match status" value="1"/>
</dbReference>
<dbReference type="Gene3D" id="3.30.2130.30">
    <property type="match status" value="1"/>
</dbReference>
<dbReference type="SUPFAM" id="SSF53335">
    <property type="entry name" value="S-adenosyl-L-methionine-dependent methyltransferases"/>
    <property type="match status" value="1"/>
</dbReference>
<dbReference type="PANTHER" id="PTHR47313">
    <property type="entry name" value="RIBOSOMAL RNA LARGE SUBUNIT METHYLTRANSFERASE K/L"/>
    <property type="match status" value="1"/>
</dbReference>
<dbReference type="Proteomes" id="UP000263517">
    <property type="component" value="Unassembled WGS sequence"/>
</dbReference>
<dbReference type="PROSITE" id="PS51165">
    <property type="entry name" value="THUMP"/>
    <property type="match status" value="1"/>
</dbReference>
<dbReference type="Pfam" id="PF22020">
    <property type="entry name" value="RlmL_1st"/>
    <property type="match status" value="1"/>
</dbReference>
<reference evidence="6 7" key="1">
    <citation type="journal article" date="2018" name="Nat. Biotechnol.">
        <title>A standardized bacterial taxonomy based on genome phylogeny substantially revises the tree of life.</title>
        <authorList>
            <person name="Parks D.H."/>
            <person name="Chuvochina M."/>
            <person name="Waite D.W."/>
            <person name="Rinke C."/>
            <person name="Skarshewski A."/>
            <person name="Chaumeil P.A."/>
            <person name="Hugenholtz P."/>
        </authorList>
    </citation>
    <scope>NUCLEOTIDE SEQUENCE [LARGE SCALE GENOMIC DNA]</scope>
    <source>
        <strain evidence="6">UBA11978</strain>
    </source>
</reference>
<comment type="caution">
    <text evidence="6">The sequence shown here is derived from an EMBL/GenBank/DDBJ whole genome shotgun (WGS) entry which is preliminary data.</text>
</comment>
<dbReference type="Pfam" id="PF01170">
    <property type="entry name" value="UPF0020"/>
    <property type="match status" value="1"/>
</dbReference>
<keyword evidence="2 6" id="KW-0808">Transferase</keyword>
<dbReference type="PROSITE" id="PS00092">
    <property type="entry name" value="N6_MTASE"/>
    <property type="match status" value="1"/>
</dbReference>
<evidence type="ECO:0000259" key="5">
    <source>
        <dbReference type="PROSITE" id="PS51165"/>
    </source>
</evidence>
<evidence type="ECO:0000313" key="6">
    <source>
        <dbReference type="EMBL" id="HAW76720.1"/>
    </source>
</evidence>
<dbReference type="GO" id="GO:0003723">
    <property type="term" value="F:RNA binding"/>
    <property type="evidence" value="ECO:0007669"/>
    <property type="project" value="UniProtKB-UniRule"/>
</dbReference>
<protein>
    <submittedName>
        <fullName evidence="6">23S rRNA (Guanine(2445)-N(2))/(Guanine(2069)-N(7))-methyltransferase</fullName>
    </submittedName>
</protein>
<feature type="domain" description="THUMP" evidence="5">
    <location>
        <begin position="44"/>
        <end position="155"/>
    </location>
</feature>
<dbReference type="InterPro" id="IPR054170">
    <property type="entry name" value="RlmL_1st"/>
</dbReference>
<dbReference type="InterPro" id="IPR000241">
    <property type="entry name" value="RlmKL-like_Mtase"/>
</dbReference>
<keyword evidence="4" id="KW-0694">RNA-binding</keyword>
<dbReference type="InterPro" id="IPR002052">
    <property type="entry name" value="DNA_methylase_N6_adenine_CS"/>
</dbReference>
<evidence type="ECO:0000256" key="2">
    <source>
        <dbReference type="ARBA" id="ARBA00022679"/>
    </source>
</evidence>
<gene>
    <name evidence="6" type="primary">rlmL</name>
    <name evidence="6" type="ORF">DCW74_13415</name>
</gene>
<evidence type="ECO:0000256" key="1">
    <source>
        <dbReference type="ARBA" id="ARBA00022603"/>
    </source>
</evidence>
<name>A0A350P603_9ALTE</name>
<accession>A0A350P603</accession>
<feature type="non-terminal residue" evidence="6">
    <location>
        <position position="361"/>
    </location>
</feature>
<evidence type="ECO:0000256" key="3">
    <source>
        <dbReference type="ARBA" id="ARBA00022691"/>
    </source>
</evidence>
<sequence>MNTILVTTSRGLDELLKQEILTLCPDAQIKLAPGMMQFEGSKEDAYRLCLWSRLANRVIWVLATGKANDADALYDTAMSVDWQLHMASSHTLSVQFIGTNFAIKNTQFGAVKIKDAIVDQFVEQGLARPSVERKLPDFPVYARLQRDNVIIGLDMAGASLHQRAYRQQTGDAPLKEHIACAMLMRSGWTENTEAPLTDIMCGSGTIAIEAAYIARNIAPGMKRQFWGFNKWLGHEAAIWDALVESALASQKPAATGIYAADSSRKMVSIAKANADFAGVFSDISFSVQDATKSSPPTAVPGFVVSNPPYGERLGELTSLIPLFNDWGKRFKEAWKGWHVTLLSSNRDLLRVLKLRASKDYA</sequence>
<dbReference type="InterPro" id="IPR029063">
    <property type="entry name" value="SAM-dependent_MTases_sf"/>
</dbReference>
<dbReference type="AlphaFoldDB" id="A0A350P603"/>
<evidence type="ECO:0000256" key="4">
    <source>
        <dbReference type="PROSITE-ProRule" id="PRU00529"/>
    </source>
</evidence>
<dbReference type="EMBL" id="DNAN01000481">
    <property type="protein sequence ID" value="HAW76720.1"/>
    <property type="molecule type" value="Genomic_DNA"/>
</dbReference>
<dbReference type="CDD" id="cd11715">
    <property type="entry name" value="THUMP_AdoMetMT"/>
    <property type="match status" value="1"/>
</dbReference>
<dbReference type="GO" id="GO:0008990">
    <property type="term" value="F:rRNA (guanine-N2-)-methyltransferase activity"/>
    <property type="evidence" value="ECO:0007669"/>
    <property type="project" value="TreeGrafter"/>
</dbReference>
<dbReference type="GO" id="GO:0070043">
    <property type="term" value="F:rRNA (guanine-N7-)-methyltransferase activity"/>
    <property type="evidence" value="ECO:0007669"/>
    <property type="project" value="TreeGrafter"/>
</dbReference>